<dbReference type="OrthoDB" id="535167at2759"/>
<keyword evidence="2" id="KW-0963">Cytoplasm</keyword>
<comment type="similarity">
    <text evidence="8">Belongs to the CFAP43 family.</text>
</comment>
<dbReference type="Pfam" id="PF25828">
    <property type="entry name" value="CC_Cfap43"/>
    <property type="match status" value="1"/>
</dbReference>
<dbReference type="GO" id="GO:0003341">
    <property type="term" value="P:cilium movement"/>
    <property type="evidence" value="ECO:0007669"/>
    <property type="project" value="UniProtKB-ARBA"/>
</dbReference>
<keyword evidence="4" id="KW-0677">Repeat</keyword>
<evidence type="ECO:0000256" key="3">
    <source>
        <dbReference type="ARBA" id="ARBA00022574"/>
    </source>
</evidence>
<dbReference type="InterPro" id="IPR036322">
    <property type="entry name" value="WD40_repeat_dom_sf"/>
</dbReference>
<accession>A0A9P0E3L8</accession>
<dbReference type="PANTHER" id="PTHR14885:SF1">
    <property type="entry name" value="CILIA- AND FLAGELLA-ASSOCIATED PROTEIN 43"/>
    <property type="match status" value="1"/>
</dbReference>
<evidence type="ECO:0000256" key="1">
    <source>
        <dbReference type="ARBA" id="ARBA00004430"/>
    </source>
</evidence>
<evidence type="ECO:0000313" key="11">
    <source>
        <dbReference type="EMBL" id="CAH1282105.1"/>
    </source>
</evidence>
<dbReference type="InterPro" id="IPR015943">
    <property type="entry name" value="WD40/YVTN_repeat-like_dom_sf"/>
</dbReference>
<dbReference type="SUPFAM" id="SSF50978">
    <property type="entry name" value="WD40 repeat-like"/>
    <property type="match status" value="2"/>
</dbReference>
<feature type="coiled-coil region" evidence="10">
    <location>
        <begin position="1151"/>
        <end position="1196"/>
    </location>
</feature>
<evidence type="ECO:0000256" key="2">
    <source>
        <dbReference type="ARBA" id="ARBA00022490"/>
    </source>
</evidence>
<feature type="coiled-coil region" evidence="10">
    <location>
        <begin position="1464"/>
        <end position="1491"/>
    </location>
</feature>
<keyword evidence="6" id="KW-0206">Cytoskeleton</keyword>
<evidence type="ECO:0000256" key="5">
    <source>
        <dbReference type="ARBA" id="ARBA00023054"/>
    </source>
</evidence>
<reference evidence="11" key="1">
    <citation type="submission" date="2022-01" db="EMBL/GenBank/DDBJ databases">
        <authorList>
            <person name="King R."/>
        </authorList>
    </citation>
    <scope>NUCLEOTIDE SEQUENCE</scope>
</reference>
<evidence type="ECO:0000256" key="8">
    <source>
        <dbReference type="ARBA" id="ARBA00023605"/>
    </source>
</evidence>
<keyword evidence="5 10" id="KW-0175">Coiled coil</keyword>
<protein>
    <recommendedName>
        <fullName evidence="9">Cilia- and flagella-associated protein 43</fullName>
    </recommendedName>
</protein>
<evidence type="ECO:0000256" key="7">
    <source>
        <dbReference type="ARBA" id="ARBA00023273"/>
    </source>
</evidence>
<keyword evidence="3" id="KW-0853">WD repeat</keyword>
<evidence type="ECO:0000256" key="10">
    <source>
        <dbReference type="SAM" id="Coils"/>
    </source>
</evidence>
<name>A0A9P0E3L8_DIABA</name>
<evidence type="ECO:0000256" key="9">
    <source>
        <dbReference type="ARBA" id="ARBA00023662"/>
    </source>
</evidence>
<dbReference type="Proteomes" id="UP001153709">
    <property type="component" value="Chromosome 6"/>
</dbReference>
<keyword evidence="12" id="KW-1185">Reference proteome</keyword>
<dbReference type="GO" id="GO:0060271">
    <property type="term" value="P:cilium assembly"/>
    <property type="evidence" value="ECO:0007669"/>
    <property type="project" value="TreeGrafter"/>
</dbReference>
<evidence type="ECO:0000256" key="4">
    <source>
        <dbReference type="ARBA" id="ARBA00022737"/>
    </source>
</evidence>
<dbReference type="EMBL" id="OU898281">
    <property type="protein sequence ID" value="CAH1282105.1"/>
    <property type="molecule type" value="Genomic_DNA"/>
</dbReference>
<evidence type="ECO:0000256" key="6">
    <source>
        <dbReference type="ARBA" id="ARBA00023212"/>
    </source>
</evidence>
<dbReference type="GO" id="GO:0005930">
    <property type="term" value="C:axoneme"/>
    <property type="evidence" value="ECO:0007669"/>
    <property type="project" value="UniProtKB-SubCell"/>
</dbReference>
<organism evidence="11 12">
    <name type="scientific">Diabrotica balteata</name>
    <name type="common">Banded cucumber beetle</name>
    <dbReference type="NCBI Taxonomy" id="107213"/>
    <lineage>
        <taxon>Eukaryota</taxon>
        <taxon>Metazoa</taxon>
        <taxon>Ecdysozoa</taxon>
        <taxon>Arthropoda</taxon>
        <taxon>Hexapoda</taxon>
        <taxon>Insecta</taxon>
        <taxon>Pterygota</taxon>
        <taxon>Neoptera</taxon>
        <taxon>Endopterygota</taxon>
        <taxon>Coleoptera</taxon>
        <taxon>Polyphaga</taxon>
        <taxon>Cucujiformia</taxon>
        <taxon>Chrysomeloidea</taxon>
        <taxon>Chrysomelidae</taxon>
        <taxon>Galerucinae</taxon>
        <taxon>Diabroticina</taxon>
        <taxon>Diabroticites</taxon>
        <taxon>Diabrotica</taxon>
    </lineage>
</organism>
<dbReference type="Gene3D" id="2.130.10.10">
    <property type="entry name" value="YVTN repeat-like/Quinoprotein amine dehydrogenase"/>
    <property type="match status" value="2"/>
</dbReference>
<proteinExistence type="inferred from homology"/>
<keyword evidence="7" id="KW-0966">Cell projection</keyword>
<comment type="subcellular location">
    <subcellularLocation>
        <location evidence="1">Cytoplasm</location>
        <location evidence="1">Cytoskeleton</location>
        <location evidence="1">Cilium axoneme</location>
    </subcellularLocation>
</comment>
<evidence type="ECO:0000313" key="12">
    <source>
        <dbReference type="Proteomes" id="UP001153709"/>
    </source>
</evidence>
<gene>
    <name evidence="11" type="ORF">DIABBA_LOCUS9772</name>
</gene>
<dbReference type="PANTHER" id="PTHR14885">
    <property type="entry name" value="CILIA- AND FLAGELLA-ASSOCIATED PROTEIN 43-RELATED"/>
    <property type="match status" value="1"/>
</dbReference>
<sequence length="1578" mass="184042">MKSTDNPVLWAKVGRVKFVSLISRDVVCYGNECFAMFYHLTTQDEQMLVANLPSGNGDGINEVRGHKSHHVFAYSENCDNARVFIKNYPEFETIQIFHEAFSQGYISMTFAETSLFITLGELPKFTITVWNWRTNKKLGQSDTNMHTREQLIRCNWNKPVHMVQLGVDTKEVYFWDLYTCCKEIVIGERQVQVSHVDNLSFFTHAMWTTEGGLFICDTKGNLYTVDFEFRLERVIEVNLEGSGTPSLTWYKGGIVVAGPDKVIRHYKKSGTWSCDWTIDLDRPVHRIASVRSEYLIVNDEDGELMKLTESEEASSLTSTSVAISDFCMIYPLGDYIVALRKQTNLIVFKVETGEQMSTMILKSAATTIDANPVYPYLAVTFQNGLVELVSIYNPLKLTSMCNFHLSEKPIDKIRFFEHGQILVTADHKTGDIFIIEGVPGTQMKVNCHVEVKQQVADFILVASKTCLRLFVLPVTSKYLAGNKIIRYCIIDKETVNVKEYYFEPSGTLYSYLSPIQGSCRDRIFFAVPFASKNLHQLETKRGESTAKVIKEIKTGHQLRSYQFKHMDNYTITWGFDGFIFVRDSKFEKQIAVVVAHHRYQGGVKKAYVDSLGRYVVSMGVDKILCCTKINNFKADEELRYNLESLVTSNKFTSMFKRPTLGFKPEGAYVNKTWLEVYEIERALKEEALCKEEKTEILEEFHSIQSTLKSLVTSNLRAADIEKIDLLEFYLDTNTYNQRKAHNRDECKKTETYLKALIDAQNVVSKYVTKTYWDPMGVRGKVVRGIFQKTIATIYTLLPRNEAAIRRLAWVEEQRKIEEFLSINCIFEPWLKIPPEELLAQLKYRPKYNNQDYITMQARGLLEDTTSKISIESQIALVGAVTSLYVERNPWHYKQRQLVSFYQCDLQQAIAESEVIKLKRHYNVAFNAMAETKEREMESIKEKHERLRHIIREYNHFTDKKIIFDIEDPEWTQEEIPTMILEVQENELTVTPYISPSEQAILDAKAAEEERIRLALLADDFKERALMAMMNGVLEIKWEDEIKKDVPLPECMIEKDPAEFNEEDLRAVRDYEEKVIILNGEREKYKNMLEVDFTKISTSLRDSIRKFNQKTKDCVEYKMYIDSGMNQENLRINRARLLQNERIKLYLTEDIINNTIRKNETLSERLQETIKRLNEVLNECRANLDNLLLKEKVLEKTFKRDFQEYSTLVQEQATKLYKRRPRASFRGVNTETVLLELAKCLITQEKSLFLTSECIEFLKSLDHLDEFAGLPPTIDEHTFRLICKHRRSRIEFEIKVKAAQMQITDGETTIASCQKRLTYKREKNIRLAGEIRKCKTDYLYLMHNIQIQIVLRRGLVEIPLTGDLADFKDAVLVPKREIEQINALIKAAGNMKLKTIRENMAFRRKIMATEWEHKKLRMTINDLIEQMNDINATKFLRDMQTYMKCKSRGRKQEIDSLEQEMEVIAAIFENNMREKKETLASVERQVQTYRDHNKHLDKTIQDINIDVCSLKLKHDQELEMRESETCKVRMEGIYRRSELVQTIQKNHNQILVLQTELELLRLRTYPTFKYKLINTEEKI</sequence>